<dbReference type="PANTHER" id="PTHR46796:SF14">
    <property type="entry name" value="TRANSCRIPTIONAL REGULATORY PROTEIN"/>
    <property type="match status" value="1"/>
</dbReference>
<protein>
    <submittedName>
        <fullName evidence="6">Helix-turn-helix transcriptional regulator</fullName>
    </submittedName>
</protein>
<evidence type="ECO:0000313" key="6">
    <source>
        <dbReference type="EMBL" id="QDL94337.1"/>
    </source>
</evidence>
<dbReference type="GO" id="GO:0003700">
    <property type="term" value="F:DNA-binding transcription factor activity"/>
    <property type="evidence" value="ECO:0007669"/>
    <property type="project" value="InterPro"/>
</dbReference>
<evidence type="ECO:0000256" key="2">
    <source>
        <dbReference type="ARBA" id="ARBA00023125"/>
    </source>
</evidence>
<dbReference type="InterPro" id="IPR050204">
    <property type="entry name" value="AraC_XylS_family_regulators"/>
</dbReference>
<dbReference type="GO" id="GO:0043565">
    <property type="term" value="F:sequence-specific DNA binding"/>
    <property type="evidence" value="ECO:0007669"/>
    <property type="project" value="InterPro"/>
</dbReference>
<dbReference type="OrthoDB" id="9793400at2"/>
<dbReference type="RefSeq" id="WP_138576117.1">
    <property type="nucleotide sequence ID" value="NZ_CP040820.1"/>
</dbReference>
<accession>A0A5B8FJE7</accession>
<dbReference type="Pfam" id="PF12833">
    <property type="entry name" value="HTH_18"/>
    <property type="match status" value="1"/>
</dbReference>
<dbReference type="EMBL" id="CP040820">
    <property type="protein sequence ID" value="QDL94337.1"/>
    <property type="molecule type" value="Genomic_DNA"/>
</dbReference>
<evidence type="ECO:0000256" key="4">
    <source>
        <dbReference type="SAM" id="MobiDB-lite"/>
    </source>
</evidence>
<proteinExistence type="predicted"/>
<dbReference type="InterPro" id="IPR018060">
    <property type="entry name" value="HTH_AraC"/>
</dbReference>
<organism evidence="6 7">
    <name type="scientific">Paroceanicella profunda</name>
    <dbReference type="NCBI Taxonomy" id="2579971"/>
    <lineage>
        <taxon>Bacteria</taxon>
        <taxon>Pseudomonadati</taxon>
        <taxon>Pseudomonadota</taxon>
        <taxon>Alphaproteobacteria</taxon>
        <taxon>Rhodobacterales</taxon>
        <taxon>Paracoccaceae</taxon>
        <taxon>Paroceanicella</taxon>
    </lineage>
</organism>
<dbReference type="PANTHER" id="PTHR46796">
    <property type="entry name" value="HTH-TYPE TRANSCRIPTIONAL ACTIVATOR RHAS-RELATED"/>
    <property type="match status" value="1"/>
</dbReference>
<geneLocation type="plasmid" evidence="7">
    <name>pd4m1b</name>
</geneLocation>
<evidence type="ECO:0000256" key="3">
    <source>
        <dbReference type="ARBA" id="ARBA00023163"/>
    </source>
</evidence>
<keyword evidence="6" id="KW-0614">Plasmid</keyword>
<sequence length="196" mass="21528">MLSLSNVSASLPRPVSLRLPDAGTDRSVGDLLSRARAALDGDPRRARRCLDELASLLEPSAPLVMEESLLLPETPDAGARPEVVRGGLAQWQLRRVTRHVEANIGDAVPVDTLARLVGLSSGHFSRAFKVSTGETPHTFVIRKRLRRAQALMLTTNEPLGELACACGFTDQAHMTRLFRKFVGETPFVWRRAHRAC</sequence>
<evidence type="ECO:0000313" key="7">
    <source>
        <dbReference type="Proteomes" id="UP000305888"/>
    </source>
</evidence>
<keyword evidence="7" id="KW-1185">Reference proteome</keyword>
<name>A0A5B8FJE7_9RHOB</name>
<dbReference type="AlphaFoldDB" id="A0A5B8FJE7"/>
<reference evidence="6 7" key="1">
    <citation type="submission" date="2019-06" db="EMBL/GenBank/DDBJ databases">
        <title>Genome sequence of Rhodobacteraceae bacterium D4M1.</title>
        <authorList>
            <person name="Cao J."/>
        </authorList>
    </citation>
    <scope>NUCLEOTIDE SEQUENCE [LARGE SCALE GENOMIC DNA]</scope>
    <source>
        <strain evidence="6 7">D4M1</strain>
        <plasmid evidence="7">pd4m1b</plasmid>
    </source>
</reference>
<dbReference type="SUPFAM" id="SSF46689">
    <property type="entry name" value="Homeodomain-like"/>
    <property type="match status" value="2"/>
</dbReference>
<dbReference type="PROSITE" id="PS01124">
    <property type="entry name" value="HTH_ARAC_FAMILY_2"/>
    <property type="match status" value="1"/>
</dbReference>
<evidence type="ECO:0000259" key="5">
    <source>
        <dbReference type="PROSITE" id="PS01124"/>
    </source>
</evidence>
<keyword evidence="2" id="KW-0238">DNA-binding</keyword>
<keyword evidence="1" id="KW-0805">Transcription regulation</keyword>
<feature type="region of interest" description="Disordered" evidence="4">
    <location>
        <begin position="1"/>
        <end position="22"/>
    </location>
</feature>
<evidence type="ECO:0000256" key="1">
    <source>
        <dbReference type="ARBA" id="ARBA00023015"/>
    </source>
</evidence>
<keyword evidence="3" id="KW-0804">Transcription</keyword>
<gene>
    <name evidence="6" type="ORF">FDP22_20910</name>
</gene>
<feature type="domain" description="HTH araC/xylS-type" evidence="5">
    <location>
        <begin position="94"/>
        <end position="192"/>
    </location>
</feature>
<dbReference type="InterPro" id="IPR009057">
    <property type="entry name" value="Homeodomain-like_sf"/>
</dbReference>
<dbReference type="Gene3D" id="1.10.10.60">
    <property type="entry name" value="Homeodomain-like"/>
    <property type="match status" value="1"/>
</dbReference>
<dbReference type="SMART" id="SM00342">
    <property type="entry name" value="HTH_ARAC"/>
    <property type="match status" value="1"/>
</dbReference>
<dbReference type="Proteomes" id="UP000305888">
    <property type="component" value="Plasmid pD4M1B"/>
</dbReference>
<dbReference type="KEGG" id="ppru:FDP22_20910"/>